<gene>
    <name evidence="2" type="ORF">RFULGI_LOCUS8904</name>
</gene>
<reference evidence="2" key="1">
    <citation type="submission" date="2021-06" db="EMBL/GenBank/DDBJ databases">
        <authorList>
            <person name="Kallberg Y."/>
            <person name="Tangrot J."/>
            <person name="Rosling A."/>
        </authorList>
    </citation>
    <scope>NUCLEOTIDE SEQUENCE</scope>
    <source>
        <strain evidence="2">IN212</strain>
    </source>
</reference>
<keyword evidence="3" id="KW-1185">Reference proteome</keyword>
<proteinExistence type="predicted"/>
<organism evidence="2 3">
    <name type="scientific">Racocetra fulgida</name>
    <dbReference type="NCBI Taxonomy" id="60492"/>
    <lineage>
        <taxon>Eukaryota</taxon>
        <taxon>Fungi</taxon>
        <taxon>Fungi incertae sedis</taxon>
        <taxon>Mucoromycota</taxon>
        <taxon>Glomeromycotina</taxon>
        <taxon>Glomeromycetes</taxon>
        <taxon>Diversisporales</taxon>
        <taxon>Gigasporaceae</taxon>
        <taxon>Racocetra</taxon>
    </lineage>
</organism>
<dbReference type="EMBL" id="CAJVPZ010015019">
    <property type="protein sequence ID" value="CAG8662529.1"/>
    <property type="molecule type" value="Genomic_DNA"/>
</dbReference>
<sequence length="182" mass="20335">MSQSQSQIPKVGDEFLTVESFKEAAQQSAKAAGFAFSVSSSKVSGGGKGGHTPFIVLQCVMGGKYRNNHQITEETRKRKKSTKRQNCPVNLRAVLNKDAKVWVVTISKNEHNHELLLPSQVHCLPQHRYLTTEQKELVHIMLKTTLLHKIEELATEEIPVPKAPLHTVSNKHPTSTKRDPLL</sequence>
<evidence type="ECO:0000313" key="3">
    <source>
        <dbReference type="Proteomes" id="UP000789396"/>
    </source>
</evidence>
<accession>A0A9N9E394</accession>
<protein>
    <submittedName>
        <fullName evidence="2">13122_t:CDS:1</fullName>
    </submittedName>
</protein>
<dbReference type="InterPro" id="IPR004330">
    <property type="entry name" value="FAR1_DNA_bnd_dom"/>
</dbReference>
<evidence type="ECO:0000313" key="2">
    <source>
        <dbReference type="EMBL" id="CAG8662529.1"/>
    </source>
</evidence>
<dbReference type="PANTHER" id="PTHR47718">
    <property type="entry name" value="OS01G0519700 PROTEIN"/>
    <property type="match status" value="1"/>
</dbReference>
<dbReference type="AlphaFoldDB" id="A0A9N9E394"/>
<evidence type="ECO:0000259" key="1">
    <source>
        <dbReference type="Pfam" id="PF03101"/>
    </source>
</evidence>
<dbReference type="OrthoDB" id="2365479at2759"/>
<dbReference type="Proteomes" id="UP000789396">
    <property type="component" value="Unassembled WGS sequence"/>
</dbReference>
<name>A0A9N9E394_9GLOM</name>
<dbReference type="PANTHER" id="PTHR47718:SF3">
    <property type="entry name" value="PROTEIN FAR1-RELATED SEQUENCE 5-LIKE"/>
    <property type="match status" value="1"/>
</dbReference>
<feature type="non-terminal residue" evidence="2">
    <location>
        <position position="182"/>
    </location>
</feature>
<dbReference type="Pfam" id="PF03101">
    <property type="entry name" value="FAR1"/>
    <property type="match status" value="1"/>
</dbReference>
<comment type="caution">
    <text evidence="2">The sequence shown here is derived from an EMBL/GenBank/DDBJ whole genome shotgun (WGS) entry which is preliminary data.</text>
</comment>
<feature type="domain" description="FAR1" evidence="1">
    <location>
        <begin position="29"/>
        <end position="116"/>
    </location>
</feature>